<dbReference type="RefSeq" id="WP_345428258.1">
    <property type="nucleotide sequence ID" value="NZ_BAABGT010000122.1"/>
</dbReference>
<gene>
    <name evidence="2" type="ORF">GCM10023175_69910</name>
</gene>
<name>A0ABP8S549_9PSEU</name>
<accession>A0ABP8S549</accession>
<dbReference type="Pfam" id="PF05988">
    <property type="entry name" value="DUF899"/>
    <property type="match status" value="1"/>
</dbReference>
<dbReference type="EMBL" id="BAABGT010000122">
    <property type="protein sequence ID" value="GAA4560273.1"/>
    <property type="molecule type" value="Genomic_DNA"/>
</dbReference>
<keyword evidence="3" id="KW-1185">Reference proteome</keyword>
<sequence>MPLPQIVSRDEWAKARTELLEYNVRPIDVTGEKPGLSCFLRVDDRIFHTYSQYVRGADGRAARTPSWTSPPWDDRRTGRSRTAAPTPSGTPHRVSSADLHQF</sequence>
<comment type="caution">
    <text evidence="2">The sequence shown here is derived from an EMBL/GenBank/DDBJ whole genome shotgun (WGS) entry which is preliminary data.</text>
</comment>
<evidence type="ECO:0000256" key="1">
    <source>
        <dbReference type="SAM" id="MobiDB-lite"/>
    </source>
</evidence>
<feature type="region of interest" description="Disordered" evidence="1">
    <location>
        <begin position="58"/>
        <end position="102"/>
    </location>
</feature>
<protein>
    <submittedName>
        <fullName evidence="2">Uncharacterized protein</fullName>
    </submittedName>
</protein>
<evidence type="ECO:0000313" key="2">
    <source>
        <dbReference type="EMBL" id="GAA4560273.1"/>
    </source>
</evidence>
<reference evidence="3" key="1">
    <citation type="journal article" date="2019" name="Int. J. Syst. Evol. Microbiol.">
        <title>The Global Catalogue of Microorganisms (GCM) 10K type strain sequencing project: providing services to taxonomists for standard genome sequencing and annotation.</title>
        <authorList>
            <consortium name="The Broad Institute Genomics Platform"/>
            <consortium name="The Broad Institute Genome Sequencing Center for Infectious Disease"/>
            <person name="Wu L."/>
            <person name="Ma J."/>
        </authorList>
    </citation>
    <scope>NUCLEOTIDE SEQUENCE [LARGE SCALE GENOMIC DNA]</scope>
    <source>
        <strain evidence="3">JCM 17906</strain>
    </source>
</reference>
<proteinExistence type="predicted"/>
<organism evidence="2 3">
    <name type="scientific">Pseudonocardia xishanensis</name>
    <dbReference type="NCBI Taxonomy" id="630995"/>
    <lineage>
        <taxon>Bacteria</taxon>
        <taxon>Bacillati</taxon>
        <taxon>Actinomycetota</taxon>
        <taxon>Actinomycetes</taxon>
        <taxon>Pseudonocardiales</taxon>
        <taxon>Pseudonocardiaceae</taxon>
        <taxon>Pseudonocardia</taxon>
    </lineage>
</organism>
<dbReference type="InterPro" id="IPR010296">
    <property type="entry name" value="DUF899_thioredox"/>
</dbReference>
<evidence type="ECO:0000313" key="3">
    <source>
        <dbReference type="Proteomes" id="UP001501598"/>
    </source>
</evidence>
<dbReference type="Proteomes" id="UP001501598">
    <property type="component" value="Unassembled WGS sequence"/>
</dbReference>